<sequence>MTGVTNEGDMTTRISGNTNAVKQFARRRSLCSTSIKVSLVVESRIERLPDHEEHANATSSEVHRNTLRQVLGRGRMGRFKPAILVDEVGDLDAGNASPSNPRSPTQLLVKVWHSTDTQAQQCPPMSEGCDANTALATQYDGLSSDQVYGGITVQRLSAHRKDRLAICRLFEP</sequence>
<protein>
    <submittedName>
        <fullName evidence="1">Uncharacterized protein</fullName>
    </submittedName>
</protein>
<comment type="caution">
    <text evidence="1">The sequence shown here is derived from an EMBL/GenBank/DDBJ whole genome shotgun (WGS) entry which is preliminary data.</text>
</comment>
<name>A0ACB8UFR4_9APHY</name>
<organism evidence="1 2">
    <name type="scientific">Irpex rosettiformis</name>
    <dbReference type="NCBI Taxonomy" id="378272"/>
    <lineage>
        <taxon>Eukaryota</taxon>
        <taxon>Fungi</taxon>
        <taxon>Dikarya</taxon>
        <taxon>Basidiomycota</taxon>
        <taxon>Agaricomycotina</taxon>
        <taxon>Agaricomycetes</taxon>
        <taxon>Polyporales</taxon>
        <taxon>Irpicaceae</taxon>
        <taxon>Irpex</taxon>
    </lineage>
</organism>
<evidence type="ECO:0000313" key="1">
    <source>
        <dbReference type="EMBL" id="KAI0093098.1"/>
    </source>
</evidence>
<dbReference type="Proteomes" id="UP001055072">
    <property type="component" value="Unassembled WGS sequence"/>
</dbReference>
<keyword evidence="2" id="KW-1185">Reference proteome</keyword>
<gene>
    <name evidence="1" type="ORF">BDY19DRAFT_902899</name>
</gene>
<evidence type="ECO:0000313" key="2">
    <source>
        <dbReference type="Proteomes" id="UP001055072"/>
    </source>
</evidence>
<accession>A0ACB8UFR4</accession>
<reference evidence="1" key="1">
    <citation type="journal article" date="2021" name="Environ. Microbiol.">
        <title>Gene family expansions and transcriptome signatures uncover fungal adaptations to wood decay.</title>
        <authorList>
            <person name="Hage H."/>
            <person name="Miyauchi S."/>
            <person name="Viragh M."/>
            <person name="Drula E."/>
            <person name="Min B."/>
            <person name="Chaduli D."/>
            <person name="Navarro D."/>
            <person name="Favel A."/>
            <person name="Norest M."/>
            <person name="Lesage-Meessen L."/>
            <person name="Balint B."/>
            <person name="Merenyi Z."/>
            <person name="de Eugenio L."/>
            <person name="Morin E."/>
            <person name="Martinez A.T."/>
            <person name="Baldrian P."/>
            <person name="Stursova M."/>
            <person name="Martinez M.J."/>
            <person name="Novotny C."/>
            <person name="Magnuson J.K."/>
            <person name="Spatafora J.W."/>
            <person name="Maurice S."/>
            <person name="Pangilinan J."/>
            <person name="Andreopoulos W."/>
            <person name="LaButti K."/>
            <person name="Hundley H."/>
            <person name="Na H."/>
            <person name="Kuo A."/>
            <person name="Barry K."/>
            <person name="Lipzen A."/>
            <person name="Henrissat B."/>
            <person name="Riley R."/>
            <person name="Ahrendt S."/>
            <person name="Nagy L.G."/>
            <person name="Grigoriev I.V."/>
            <person name="Martin F."/>
            <person name="Rosso M.N."/>
        </authorList>
    </citation>
    <scope>NUCLEOTIDE SEQUENCE</scope>
    <source>
        <strain evidence="1">CBS 384.51</strain>
    </source>
</reference>
<dbReference type="EMBL" id="MU274902">
    <property type="protein sequence ID" value="KAI0093098.1"/>
    <property type="molecule type" value="Genomic_DNA"/>
</dbReference>
<proteinExistence type="predicted"/>